<sequence length="100" mass="10834">MHSFHVRYLCSIDIGKISKNIDNAVSGKPRVGSANKLPDGQHGFNDIIDNYVGDAAKFDIPTKGPGGKIVRTSELRQIKAIANKKNSITIFVSLIRGGNK</sequence>
<evidence type="ECO:0000313" key="1">
    <source>
        <dbReference type="EMBL" id="ETR67952.1"/>
    </source>
</evidence>
<dbReference type="Proteomes" id="UP000189670">
    <property type="component" value="Unassembled WGS sequence"/>
</dbReference>
<dbReference type="EMBL" id="ATBP01001144">
    <property type="protein sequence ID" value="ETR67952.1"/>
    <property type="molecule type" value="Genomic_DNA"/>
</dbReference>
<organism evidence="1 2">
    <name type="scientific">Candidatus Magnetoglobus multicellularis str. Araruama</name>
    <dbReference type="NCBI Taxonomy" id="890399"/>
    <lineage>
        <taxon>Bacteria</taxon>
        <taxon>Pseudomonadati</taxon>
        <taxon>Thermodesulfobacteriota</taxon>
        <taxon>Desulfobacteria</taxon>
        <taxon>Desulfobacterales</taxon>
        <taxon>Desulfobacteraceae</taxon>
        <taxon>Candidatus Magnetoglobus</taxon>
    </lineage>
</organism>
<comment type="caution">
    <text evidence="1">The sequence shown here is derived from an EMBL/GenBank/DDBJ whole genome shotgun (WGS) entry which is preliminary data.</text>
</comment>
<name>A0A1V1NZA8_9BACT</name>
<protein>
    <submittedName>
        <fullName evidence="1">Uncharacterized protein</fullName>
    </submittedName>
</protein>
<accession>A0A1V1NZA8</accession>
<reference evidence="2" key="1">
    <citation type="submission" date="2012-11" db="EMBL/GenBank/DDBJ databases">
        <authorList>
            <person name="Lucero-Rivera Y.E."/>
            <person name="Tovar-Ramirez D."/>
        </authorList>
    </citation>
    <scope>NUCLEOTIDE SEQUENCE [LARGE SCALE GENOMIC DNA]</scope>
    <source>
        <strain evidence="2">Araruama</strain>
    </source>
</reference>
<proteinExistence type="predicted"/>
<dbReference type="AlphaFoldDB" id="A0A1V1NZA8"/>
<evidence type="ECO:0000313" key="2">
    <source>
        <dbReference type="Proteomes" id="UP000189670"/>
    </source>
</evidence>
<gene>
    <name evidence="1" type="ORF">OMM_11037</name>
</gene>